<proteinExistence type="inferred from homology"/>
<protein>
    <recommendedName>
        <fullName evidence="2">Peptidase A1 domain-containing protein</fullName>
    </recommendedName>
</protein>
<dbReference type="Proteomes" id="UP000015105">
    <property type="component" value="Chromosome 1D"/>
</dbReference>
<dbReference type="EnsemblPlants" id="AET1Gv20202400.6">
    <property type="protein sequence ID" value="AET1Gv20202400.6"/>
    <property type="gene ID" value="AET1Gv20202400"/>
</dbReference>
<dbReference type="Gene3D" id="2.60.40.1960">
    <property type="match status" value="1"/>
</dbReference>
<sequence>MQEQKLLADDVFSFWLNRDSDALSGGELVFGGMDPDHYKGNHTYVPAIVAQVNHAIGAEGIISMECKEVQRD</sequence>
<dbReference type="InterPro" id="IPR033121">
    <property type="entry name" value="PEPTIDASE_A1"/>
</dbReference>
<dbReference type="Pfam" id="PF00026">
    <property type="entry name" value="Asp"/>
    <property type="match status" value="1"/>
</dbReference>
<reference evidence="3" key="3">
    <citation type="journal article" date="2017" name="Nature">
        <title>Genome sequence of the progenitor of the wheat D genome Aegilops tauschii.</title>
        <authorList>
            <person name="Luo M.C."/>
            <person name="Gu Y.Q."/>
            <person name="Puiu D."/>
            <person name="Wang H."/>
            <person name="Twardziok S.O."/>
            <person name="Deal K.R."/>
            <person name="Huo N."/>
            <person name="Zhu T."/>
            <person name="Wang L."/>
            <person name="Wang Y."/>
            <person name="McGuire P.E."/>
            <person name="Liu S."/>
            <person name="Long H."/>
            <person name="Ramasamy R.K."/>
            <person name="Rodriguez J.C."/>
            <person name="Van S.L."/>
            <person name="Yuan L."/>
            <person name="Wang Z."/>
            <person name="Xia Z."/>
            <person name="Xiao L."/>
            <person name="Anderson O.D."/>
            <person name="Ouyang S."/>
            <person name="Liang Y."/>
            <person name="Zimin A.V."/>
            <person name="Pertea G."/>
            <person name="Qi P."/>
            <person name="Bennetzen J.L."/>
            <person name="Dai X."/>
            <person name="Dawson M.W."/>
            <person name="Muller H.G."/>
            <person name="Kugler K."/>
            <person name="Rivarola-Duarte L."/>
            <person name="Spannagl M."/>
            <person name="Mayer K.F.X."/>
            <person name="Lu F.H."/>
            <person name="Bevan M.W."/>
            <person name="Leroy P."/>
            <person name="Li P."/>
            <person name="You F.M."/>
            <person name="Sun Q."/>
            <person name="Liu Z."/>
            <person name="Lyons E."/>
            <person name="Wicker T."/>
            <person name="Salzberg S.L."/>
            <person name="Devos K.M."/>
            <person name="Dvorak J."/>
        </authorList>
    </citation>
    <scope>NUCLEOTIDE SEQUENCE [LARGE SCALE GENOMIC DNA]</scope>
    <source>
        <strain evidence="3">cv. AL8/78</strain>
    </source>
</reference>
<dbReference type="PANTHER" id="PTHR47966">
    <property type="entry name" value="BETA-SITE APP-CLEAVING ENZYME, ISOFORM A-RELATED"/>
    <property type="match status" value="1"/>
</dbReference>
<dbReference type="InterPro" id="IPR001461">
    <property type="entry name" value="Aspartic_peptidase_A1"/>
</dbReference>
<evidence type="ECO:0000259" key="2">
    <source>
        <dbReference type="PROSITE" id="PS51767"/>
    </source>
</evidence>
<organism evidence="3 4">
    <name type="scientific">Aegilops tauschii subsp. strangulata</name>
    <name type="common">Goatgrass</name>
    <dbReference type="NCBI Taxonomy" id="200361"/>
    <lineage>
        <taxon>Eukaryota</taxon>
        <taxon>Viridiplantae</taxon>
        <taxon>Streptophyta</taxon>
        <taxon>Embryophyta</taxon>
        <taxon>Tracheophyta</taxon>
        <taxon>Spermatophyta</taxon>
        <taxon>Magnoliopsida</taxon>
        <taxon>Liliopsida</taxon>
        <taxon>Poales</taxon>
        <taxon>Poaceae</taxon>
        <taxon>BOP clade</taxon>
        <taxon>Pooideae</taxon>
        <taxon>Triticodae</taxon>
        <taxon>Triticeae</taxon>
        <taxon>Triticinae</taxon>
        <taxon>Aegilops</taxon>
    </lineage>
</organism>
<evidence type="ECO:0000313" key="3">
    <source>
        <dbReference type="EnsemblPlants" id="AET1Gv20202400.6"/>
    </source>
</evidence>
<accession>A0A452XXH3</accession>
<reference evidence="4" key="1">
    <citation type="journal article" date="2014" name="Science">
        <title>Ancient hybridizations among the ancestral genomes of bread wheat.</title>
        <authorList>
            <consortium name="International Wheat Genome Sequencing Consortium,"/>
            <person name="Marcussen T."/>
            <person name="Sandve S.R."/>
            <person name="Heier L."/>
            <person name="Spannagl M."/>
            <person name="Pfeifer M."/>
            <person name="Jakobsen K.S."/>
            <person name="Wulff B.B."/>
            <person name="Steuernagel B."/>
            <person name="Mayer K.F."/>
            <person name="Olsen O.A."/>
        </authorList>
    </citation>
    <scope>NUCLEOTIDE SEQUENCE [LARGE SCALE GENOMIC DNA]</scope>
    <source>
        <strain evidence="4">cv. AL8/78</strain>
    </source>
</reference>
<dbReference type="SUPFAM" id="SSF50630">
    <property type="entry name" value="Acid proteases"/>
    <property type="match status" value="1"/>
</dbReference>
<reference evidence="3" key="5">
    <citation type="journal article" date="2021" name="G3 (Bethesda)">
        <title>Aegilops tauschii genome assembly Aet v5.0 features greater sequence contiguity and improved annotation.</title>
        <authorList>
            <person name="Wang L."/>
            <person name="Zhu T."/>
            <person name="Rodriguez J.C."/>
            <person name="Deal K.R."/>
            <person name="Dubcovsky J."/>
            <person name="McGuire P.E."/>
            <person name="Lux T."/>
            <person name="Spannagl M."/>
            <person name="Mayer K.F.X."/>
            <person name="Baldrich P."/>
            <person name="Meyers B.C."/>
            <person name="Huo N."/>
            <person name="Gu Y.Q."/>
            <person name="Zhou H."/>
            <person name="Devos K.M."/>
            <person name="Bennetzen J.L."/>
            <person name="Unver T."/>
            <person name="Budak H."/>
            <person name="Gulick P.J."/>
            <person name="Galiba G."/>
            <person name="Kalapos B."/>
            <person name="Nelson D.R."/>
            <person name="Li P."/>
            <person name="You F.M."/>
            <person name="Luo M.C."/>
            <person name="Dvorak J."/>
        </authorList>
    </citation>
    <scope>NUCLEOTIDE SEQUENCE [LARGE SCALE GENOMIC DNA]</scope>
    <source>
        <strain evidence="3">cv. AL8/78</strain>
    </source>
</reference>
<dbReference type="GO" id="GO:0006508">
    <property type="term" value="P:proteolysis"/>
    <property type="evidence" value="ECO:0007669"/>
    <property type="project" value="InterPro"/>
</dbReference>
<reference evidence="3" key="4">
    <citation type="submission" date="2019-03" db="UniProtKB">
        <authorList>
            <consortium name="EnsemblPlants"/>
        </authorList>
    </citation>
    <scope>IDENTIFICATION</scope>
</reference>
<dbReference type="InterPro" id="IPR021109">
    <property type="entry name" value="Peptidase_aspartic_dom_sf"/>
</dbReference>
<comment type="similarity">
    <text evidence="1">Belongs to the peptidase A1 family.</text>
</comment>
<dbReference type="Gramene" id="AET1Gv20202400.6">
    <property type="protein sequence ID" value="AET1Gv20202400.6"/>
    <property type="gene ID" value="AET1Gv20202400"/>
</dbReference>
<evidence type="ECO:0000256" key="1">
    <source>
        <dbReference type="ARBA" id="ARBA00007447"/>
    </source>
</evidence>
<name>A0A452XXH3_AEGTS</name>
<dbReference type="AlphaFoldDB" id="A0A452XXH3"/>
<dbReference type="GO" id="GO:0004190">
    <property type="term" value="F:aspartic-type endopeptidase activity"/>
    <property type="evidence" value="ECO:0007669"/>
    <property type="project" value="InterPro"/>
</dbReference>
<dbReference type="PROSITE" id="PS51767">
    <property type="entry name" value="PEPTIDASE_A1"/>
    <property type="match status" value="1"/>
</dbReference>
<evidence type="ECO:0000313" key="4">
    <source>
        <dbReference type="Proteomes" id="UP000015105"/>
    </source>
</evidence>
<dbReference type="PANTHER" id="PTHR47966:SF9">
    <property type="entry name" value="ASPARTIC PROTEINASE"/>
    <property type="match status" value="1"/>
</dbReference>
<feature type="domain" description="Peptidase A1" evidence="2">
    <location>
        <begin position="1"/>
        <end position="72"/>
    </location>
</feature>
<keyword evidence="4" id="KW-1185">Reference proteome</keyword>
<reference evidence="4" key="2">
    <citation type="journal article" date="2017" name="Nat. Plants">
        <title>The Aegilops tauschii genome reveals multiple impacts of transposons.</title>
        <authorList>
            <person name="Zhao G."/>
            <person name="Zou C."/>
            <person name="Li K."/>
            <person name="Wang K."/>
            <person name="Li T."/>
            <person name="Gao L."/>
            <person name="Zhang X."/>
            <person name="Wang H."/>
            <person name="Yang Z."/>
            <person name="Liu X."/>
            <person name="Jiang W."/>
            <person name="Mao L."/>
            <person name="Kong X."/>
            <person name="Jiao Y."/>
            <person name="Jia J."/>
        </authorList>
    </citation>
    <scope>NUCLEOTIDE SEQUENCE [LARGE SCALE GENOMIC DNA]</scope>
    <source>
        <strain evidence="4">cv. AL8/78</strain>
    </source>
</reference>